<accession>A0A7C4WAD0</accession>
<evidence type="ECO:0000256" key="1">
    <source>
        <dbReference type="SAM" id="Phobius"/>
    </source>
</evidence>
<feature type="domain" description="EamA" evidence="2">
    <location>
        <begin position="6"/>
        <end position="136"/>
    </location>
</feature>
<feature type="transmembrane region" description="Helical" evidence="1">
    <location>
        <begin position="120"/>
        <end position="141"/>
    </location>
</feature>
<feature type="transmembrane region" description="Helical" evidence="1">
    <location>
        <begin position="263"/>
        <end position="282"/>
    </location>
</feature>
<name>A0A7C4WAD0_UNCW3</name>
<dbReference type="EMBL" id="DSZH01000107">
    <property type="protein sequence ID" value="HGU47392.1"/>
    <property type="molecule type" value="Genomic_DNA"/>
</dbReference>
<dbReference type="PANTHER" id="PTHR22911">
    <property type="entry name" value="ACYL-MALONYL CONDENSING ENZYME-RELATED"/>
    <property type="match status" value="1"/>
</dbReference>
<feature type="transmembrane region" description="Helical" evidence="1">
    <location>
        <begin position="147"/>
        <end position="168"/>
    </location>
</feature>
<evidence type="ECO:0000313" key="3">
    <source>
        <dbReference type="EMBL" id="HGU47392.1"/>
    </source>
</evidence>
<dbReference type="AlphaFoldDB" id="A0A7C4WAD0"/>
<feature type="transmembrane region" description="Helical" evidence="1">
    <location>
        <begin position="180"/>
        <end position="197"/>
    </location>
</feature>
<dbReference type="InterPro" id="IPR037185">
    <property type="entry name" value="EmrE-like"/>
</dbReference>
<dbReference type="PANTHER" id="PTHR22911:SF137">
    <property type="entry name" value="SOLUTE CARRIER FAMILY 35 MEMBER G2-RELATED"/>
    <property type="match status" value="1"/>
</dbReference>
<protein>
    <submittedName>
        <fullName evidence="3">DMT family transporter</fullName>
    </submittedName>
</protein>
<dbReference type="Gene3D" id="1.10.3730.20">
    <property type="match status" value="1"/>
</dbReference>
<proteinExistence type="predicted"/>
<dbReference type="GO" id="GO:0016020">
    <property type="term" value="C:membrane"/>
    <property type="evidence" value="ECO:0007669"/>
    <property type="project" value="InterPro"/>
</dbReference>
<reference evidence="3" key="1">
    <citation type="journal article" date="2020" name="mSystems">
        <title>Genome- and Community-Level Interaction Insights into Carbon Utilization and Element Cycling Functions of Hydrothermarchaeota in Hydrothermal Sediment.</title>
        <authorList>
            <person name="Zhou Z."/>
            <person name="Liu Y."/>
            <person name="Xu W."/>
            <person name="Pan J."/>
            <person name="Luo Z.H."/>
            <person name="Li M."/>
        </authorList>
    </citation>
    <scope>NUCLEOTIDE SEQUENCE [LARGE SCALE GENOMIC DNA]</scope>
    <source>
        <strain evidence="3">SpSt-594</strain>
    </source>
</reference>
<dbReference type="SUPFAM" id="SSF103481">
    <property type="entry name" value="Multidrug resistance efflux transporter EmrE"/>
    <property type="match status" value="2"/>
</dbReference>
<comment type="caution">
    <text evidence="3">The sequence shown here is derived from an EMBL/GenBank/DDBJ whole genome shotgun (WGS) entry which is preliminary data.</text>
</comment>
<sequence length="284" mass="33328">MKYKRYLFAILSVFFWSTVATAFKISLRYLNHYQLLFISSLTAFIVQFFLLLFQKNLKLIKQGFFNSLLFGFLNPFLYYLILFKAYSLLPAQIAQPLNFTWPIVLTFFSIIFLKEKVRLLNFLALILSFFGVLIISSYGRFFDLKNVNLLGIILALSSSFVWALYWILNLKDERKEEAKLFANFFFGVIFTTIFLLITNKFSFPKFNYLLGGIYVGVFEMGITFFFFLKALRLAENKAKINNLIYLTPFLSLIFINFVLKERVYFTTIIGLFLIILGILLQAKH</sequence>
<feature type="domain" description="EamA" evidence="2">
    <location>
        <begin position="150"/>
        <end position="280"/>
    </location>
</feature>
<gene>
    <name evidence="3" type="ORF">ENT60_02375</name>
</gene>
<keyword evidence="1" id="KW-0812">Transmembrane</keyword>
<dbReference type="InterPro" id="IPR000620">
    <property type="entry name" value="EamA_dom"/>
</dbReference>
<keyword evidence="1" id="KW-1133">Transmembrane helix</keyword>
<feature type="transmembrane region" description="Helical" evidence="1">
    <location>
        <begin position="240"/>
        <end position="257"/>
    </location>
</feature>
<feature type="transmembrane region" description="Helical" evidence="1">
    <location>
        <begin position="209"/>
        <end position="228"/>
    </location>
</feature>
<organism evidence="3">
    <name type="scientific">candidate division WOR-3 bacterium</name>
    <dbReference type="NCBI Taxonomy" id="2052148"/>
    <lineage>
        <taxon>Bacteria</taxon>
        <taxon>Bacteria division WOR-3</taxon>
    </lineage>
</organism>
<dbReference type="Pfam" id="PF00892">
    <property type="entry name" value="EamA"/>
    <property type="match status" value="2"/>
</dbReference>
<feature type="transmembrane region" description="Helical" evidence="1">
    <location>
        <begin position="64"/>
        <end position="81"/>
    </location>
</feature>
<feature type="transmembrane region" description="Helical" evidence="1">
    <location>
        <begin position="32"/>
        <end position="52"/>
    </location>
</feature>
<feature type="transmembrane region" description="Helical" evidence="1">
    <location>
        <begin position="93"/>
        <end position="113"/>
    </location>
</feature>
<keyword evidence="1" id="KW-0472">Membrane</keyword>
<evidence type="ECO:0000259" key="2">
    <source>
        <dbReference type="Pfam" id="PF00892"/>
    </source>
</evidence>